<dbReference type="EMBL" id="FQYR01000002">
    <property type="protein sequence ID" value="SHI89488.1"/>
    <property type="molecule type" value="Genomic_DNA"/>
</dbReference>
<accession>A0A1M6EVP5</accession>
<reference evidence="2 3" key="1">
    <citation type="submission" date="2016-11" db="EMBL/GenBank/DDBJ databases">
        <authorList>
            <person name="Jaros S."/>
            <person name="Januszkiewicz K."/>
            <person name="Wedrychowicz H."/>
        </authorList>
    </citation>
    <scope>NUCLEOTIDE SEQUENCE [LARGE SCALE GENOMIC DNA]</scope>
    <source>
        <strain evidence="2 3">DSM 18772</strain>
    </source>
</reference>
<dbReference type="AlphaFoldDB" id="A0A1M6EVP5"/>
<proteinExistence type="predicted"/>
<keyword evidence="1" id="KW-0472">Membrane</keyword>
<protein>
    <submittedName>
        <fullName evidence="2">Uncharacterized protein</fullName>
    </submittedName>
</protein>
<gene>
    <name evidence="2" type="ORF">SAMN02745181_1137</name>
</gene>
<sequence>MYLVLAIGFMITHLFFYLAHMLYIFIVGSPNSPHKTPARQEGLTLTPSSSAPTLQRFWHFNHFT</sequence>
<evidence type="ECO:0000313" key="3">
    <source>
        <dbReference type="Proteomes" id="UP000184510"/>
    </source>
</evidence>
<keyword evidence="1" id="KW-0812">Transmembrane</keyword>
<name>A0A1M6EVP5_9BACT</name>
<keyword evidence="1" id="KW-1133">Transmembrane helix</keyword>
<evidence type="ECO:0000256" key="1">
    <source>
        <dbReference type="SAM" id="Phobius"/>
    </source>
</evidence>
<evidence type="ECO:0000313" key="2">
    <source>
        <dbReference type="EMBL" id="SHI89488.1"/>
    </source>
</evidence>
<organism evidence="2 3">
    <name type="scientific">Rubritalea squalenifaciens DSM 18772</name>
    <dbReference type="NCBI Taxonomy" id="1123071"/>
    <lineage>
        <taxon>Bacteria</taxon>
        <taxon>Pseudomonadati</taxon>
        <taxon>Verrucomicrobiota</taxon>
        <taxon>Verrucomicrobiia</taxon>
        <taxon>Verrucomicrobiales</taxon>
        <taxon>Rubritaleaceae</taxon>
        <taxon>Rubritalea</taxon>
    </lineage>
</organism>
<feature type="transmembrane region" description="Helical" evidence="1">
    <location>
        <begin position="6"/>
        <end position="26"/>
    </location>
</feature>
<dbReference type="STRING" id="1123071.SAMN02745181_1137"/>
<dbReference type="Proteomes" id="UP000184510">
    <property type="component" value="Unassembled WGS sequence"/>
</dbReference>
<dbReference type="InParanoid" id="A0A1M6EVP5"/>
<keyword evidence="3" id="KW-1185">Reference proteome</keyword>